<dbReference type="SMART" id="SM00638">
    <property type="entry name" value="LPD_N"/>
    <property type="match status" value="1"/>
</dbReference>
<dbReference type="Gene3D" id="1.25.10.20">
    <property type="entry name" value="Vitellinogen, superhelical"/>
    <property type="match status" value="1"/>
</dbReference>
<evidence type="ECO:0000256" key="6">
    <source>
        <dbReference type="SAM" id="SignalP"/>
    </source>
</evidence>
<dbReference type="InterPro" id="IPR001747">
    <property type="entry name" value="Vitellogenin_N"/>
</dbReference>
<dbReference type="PANTHER" id="PTHR23345">
    <property type="entry name" value="VITELLOGENIN-RELATED"/>
    <property type="match status" value="1"/>
</dbReference>
<dbReference type="InterPro" id="IPR011030">
    <property type="entry name" value="Lipovitellin_superhlx_dom"/>
</dbReference>
<dbReference type="GeneID" id="106157242"/>
<dbReference type="InterPro" id="IPR015816">
    <property type="entry name" value="Vitellinogen_b-sht_N"/>
</dbReference>
<evidence type="ECO:0000259" key="7">
    <source>
        <dbReference type="PROSITE" id="PS51211"/>
    </source>
</evidence>
<dbReference type="Pfam" id="PF01347">
    <property type="entry name" value="Vitellogenin_N"/>
    <property type="match status" value="1"/>
</dbReference>
<keyword evidence="8" id="KW-1185">Reference proteome</keyword>
<dbReference type="SUPFAM" id="SSF56968">
    <property type="entry name" value="Lipovitellin-phosvitin complex, beta-sheet shell regions"/>
    <property type="match status" value="1"/>
</dbReference>
<dbReference type="InParanoid" id="A0A1S3HTA4"/>
<comment type="caution">
    <text evidence="5">Lacks conserved residue(s) required for the propagation of feature annotation.</text>
</comment>
<keyword evidence="2" id="KW-0758">Storage protein</keyword>
<evidence type="ECO:0000256" key="3">
    <source>
        <dbReference type="ARBA" id="ARBA00023157"/>
    </source>
</evidence>
<keyword evidence="1 6" id="KW-0732">Signal</keyword>
<gene>
    <name evidence="9" type="primary">LOC106157242</name>
</gene>
<feature type="chain" id="PRO_5010306388" evidence="6">
    <location>
        <begin position="23"/>
        <end position="950"/>
    </location>
</feature>
<evidence type="ECO:0000256" key="2">
    <source>
        <dbReference type="ARBA" id="ARBA00022761"/>
    </source>
</evidence>
<evidence type="ECO:0000313" key="8">
    <source>
        <dbReference type="Proteomes" id="UP000085678"/>
    </source>
</evidence>
<dbReference type="KEGG" id="lak:106157242"/>
<dbReference type="GO" id="GO:0005319">
    <property type="term" value="F:lipid transporter activity"/>
    <property type="evidence" value="ECO:0007669"/>
    <property type="project" value="InterPro"/>
</dbReference>
<evidence type="ECO:0000256" key="1">
    <source>
        <dbReference type="ARBA" id="ARBA00022729"/>
    </source>
</evidence>
<dbReference type="Gene3D" id="2.30.230.10">
    <property type="entry name" value="Lipovitellin, beta-sheet shell regions, chain A"/>
    <property type="match status" value="1"/>
</dbReference>
<evidence type="ECO:0000313" key="9">
    <source>
        <dbReference type="RefSeq" id="XP_013388289.1"/>
    </source>
</evidence>
<keyword evidence="4" id="KW-0325">Glycoprotein</keyword>
<dbReference type="RefSeq" id="XP_013388289.1">
    <property type="nucleotide sequence ID" value="XM_013532835.1"/>
</dbReference>
<dbReference type="InterPro" id="IPR015819">
    <property type="entry name" value="Lipid_transp_b-sht_shell"/>
</dbReference>
<protein>
    <submittedName>
        <fullName evidence="9">Uncharacterized protein LOC106157242</fullName>
    </submittedName>
</protein>
<dbReference type="OrthoDB" id="6417349at2759"/>
<evidence type="ECO:0000256" key="5">
    <source>
        <dbReference type="PROSITE-ProRule" id="PRU00557"/>
    </source>
</evidence>
<dbReference type="SUPFAM" id="SSF48431">
    <property type="entry name" value="Lipovitellin-phosvitin complex, superhelical domain"/>
    <property type="match status" value="1"/>
</dbReference>
<feature type="domain" description="Vitellogenin" evidence="7">
    <location>
        <begin position="17"/>
        <end position="697"/>
    </location>
</feature>
<dbReference type="AlphaFoldDB" id="A0A1S3HTA4"/>
<dbReference type="InterPro" id="IPR050733">
    <property type="entry name" value="Vitellogenin/Apolipophorin"/>
</dbReference>
<sequence length="950" mass="105900">MQLYWHILDLCLFAALVWPALCKDEGYVSKNSSALPNANLRGKTLHYRYESEANLFGPAEETFHISADVDVEYIGDGFGSYIDESASSFLMFMRNVLAQVVKENGTTSQPEAPLSADDLYDQPTWFVQLGNGTIAEARFTKKDLGNTDVMNFKRSILSALQTNLVRGKENVKETDVMGTHDSHYRSTELQFGEIEVKKHFSSKDIYAENNTDSDTDEVDIETDEVQRVSGGILTSVSGHVQVFDKPEEQDDAVNSEEGSDIDLGVLLTSDVTFNLTLRKHVKRSVEGVQRMAAAANTQFQKRSLVGQYDKMSGVYRRWTVLRKMFDEEDRLNQVVANFIKDPTDPSQLQEVNEILSLENELGIPHNTATFAAANKPALVKQLMKATKEIVSKCSTNWGICKAILDLYITAGGKDVEKTLSDLVQCHPLAADQKQELVQKLSFIAKPTNHIFTTVKTLWNALSSQGDPSQSHVILTLGSLASKETTSTAFQSELVDFLRRHLHSGDKNNNTEQISDALEAIGNFGDNRLTPDVLTIAKKEEQVEEIRIGCIHALRRNFHVESVQQWLVDLLTHPTSSCELREAAVATIKNELAYRKVLDTKNKAWPNSGQTEVDRILLNALLMADVRYECAFSDIKEYILLKGVPFGNLGEKAVNSTRAKRGVDHVSCSSWGTYGSRYSELLSSSQFSSDNSLYPDNKHCLSHISYGPSKANVYIKSGVFAGKNVQQGYCKVYGKAIAKLKIFSQRITLATAEAYRLKQGSSRTRIYLNVYGKTVVYRYQSGPLEKTFPVYNPSPITITLYRIWIYVGHISFTVSLAPSLDFSVRAGFCPRTNNPCSHCLTMTLKASVRISGGASANLASLVRGGIDIGITLNYLVEGEGKLYPGICFSFYHGHDPMRIDIQAWYQIRSFVVSGWRSWGWAWGNRNTWSPSSLSWSLGSSRRHLIGRAGSC</sequence>
<name>A0A1S3HTA4_LINAN</name>
<accession>A0A1S3HTA4</accession>
<dbReference type="Proteomes" id="UP000085678">
    <property type="component" value="Unplaced"/>
</dbReference>
<feature type="signal peptide" evidence="6">
    <location>
        <begin position="1"/>
        <end position="22"/>
    </location>
</feature>
<dbReference type="PANTHER" id="PTHR23345:SF15">
    <property type="entry name" value="VITELLOGENIN 1-RELATED"/>
    <property type="match status" value="1"/>
</dbReference>
<proteinExistence type="predicted"/>
<evidence type="ECO:0000256" key="4">
    <source>
        <dbReference type="ARBA" id="ARBA00023180"/>
    </source>
</evidence>
<keyword evidence="3" id="KW-1015">Disulfide bond</keyword>
<organism evidence="8 9">
    <name type="scientific">Lingula anatina</name>
    <name type="common">Brachiopod</name>
    <name type="synonym">Lingula unguis</name>
    <dbReference type="NCBI Taxonomy" id="7574"/>
    <lineage>
        <taxon>Eukaryota</taxon>
        <taxon>Metazoa</taxon>
        <taxon>Spiralia</taxon>
        <taxon>Lophotrochozoa</taxon>
        <taxon>Brachiopoda</taxon>
        <taxon>Linguliformea</taxon>
        <taxon>Lingulata</taxon>
        <taxon>Lingulida</taxon>
        <taxon>Linguloidea</taxon>
        <taxon>Lingulidae</taxon>
        <taxon>Lingula</taxon>
    </lineage>
</organism>
<dbReference type="PROSITE" id="PS51211">
    <property type="entry name" value="VITELLOGENIN"/>
    <property type="match status" value="1"/>
</dbReference>
<reference evidence="9" key="1">
    <citation type="submission" date="2025-08" db="UniProtKB">
        <authorList>
            <consortium name="RefSeq"/>
        </authorList>
    </citation>
    <scope>IDENTIFICATION</scope>
    <source>
        <tissue evidence="9">Gonads</tissue>
    </source>
</reference>